<dbReference type="EMBL" id="AYKW01000067">
    <property type="protein sequence ID" value="PIL24370.1"/>
    <property type="molecule type" value="Genomic_DNA"/>
</dbReference>
<comment type="caution">
    <text evidence="1">The sequence shown here is derived from an EMBL/GenBank/DDBJ whole genome shotgun (WGS) entry which is preliminary data.</text>
</comment>
<evidence type="ECO:0000313" key="2">
    <source>
        <dbReference type="Proteomes" id="UP000230002"/>
    </source>
</evidence>
<accession>A0A2G8RS84</accession>
<sequence>MDSSLTLEKLAVELLTHISFFACTDGGQTGCHLALVSKRIHYASRPARFYSVQLLDSPTQIEKFLQCYQQERARAVEHIPRVRHLCLSFFGKGLATAPSASASGPAPRSRAEWLASLQRRAQHMQSGQESLDEQYNRVIPGLIRTVAPDIRSLALMQAQWRSSTVLRCQFPCLEELTLVGGDPSFLPFDFIRSDKPLYPALKRLHQIQSLVNKDIDFHKWAKHAPNLTHLRASRLDYHPRVTVDSLVQSFSTSAPEDLFPHLEQVVIQPKPGPTPGARQDTAELSYRDFISHIRKAAAKARVPVVLLPPMELPKLAPGMDPSRGCIMKLRGVWQQAIEGKHLTWECPVTEPAVLDNAKDHGMPSTFYTPLSTSGMVTVGA</sequence>
<name>A0A2G8RS84_9APHY</name>
<dbReference type="OrthoDB" id="2748701at2759"/>
<proteinExistence type="predicted"/>
<dbReference type="AlphaFoldDB" id="A0A2G8RS84"/>
<evidence type="ECO:0000313" key="1">
    <source>
        <dbReference type="EMBL" id="PIL24370.1"/>
    </source>
</evidence>
<keyword evidence="2" id="KW-1185">Reference proteome</keyword>
<reference evidence="1 2" key="1">
    <citation type="journal article" date="2015" name="Sci. Rep.">
        <title>Chromosome-level genome map provides insights into diverse defense mechanisms in the medicinal fungus Ganoderma sinense.</title>
        <authorList>
            <person name="Zhu Y."/>
            <person name="Xu J."/>
            <person name="Sun C."/>
            <person name="Zhou S."/>
            <person name="Xu H."/>
            <person name="Nelson D.R."/>
            <person name="Qian J."/>
            <person name="Song J."/>
            <person name="Luo H."/>
            <person name="Xiang L."/>
            <person name="Li Y."/>
            <person name="Xu Z."/>
            <person name="Ji A."/>
            <person name="Wang L."/>
            <person name="Lu S."/>
            <person name="Hayward A."/>
            <person name="Sun W."/>
            <person name="Li X."/>
            <person name="Schwartz D.C."/>
            <person name="Wang Y."/>
            <person name="Chen S."/>
        </authorList>
    </citation>
    <scope>NUCLEOTIDE SEQUENCE [LARGE SCALE GENOMIC DNA]</scope>
    <source>
        <strain evidence="1 2">ZZ0214-1</strain>
    </source>
</reference>
<dbReference type="Proteomes" id="UP000230002">
    <property type="component" value="Unassembled WGS sequence"/>
</dbReference>
<organism evidence="1 2">
    <name type="scientific">Ganoderma sinense ZZ0214-1</name>
    <dbReference type="NCBI Taxonomy" id="1077348"/>
    <lineage>
        <taxon>Eukaryota</taxon>
        <taxon>Fungi</taxon>
        <taxon>Dikarya</taxon>
        <taxon>Basidiomycota</taxon>
        <taxon>Agaricomycotina</taxon>
        <taxon>Agaricomycetes</taxon>
        <taxon>Polyporales</taxon>
        <taxon>Polyporaceae</taxon>
        <taxon>Ganoderma</taxon>
    </lineage>
</organism>
<gene>
    <name evidence="1" type="ORF">GSI_14123</name>
</gene>
<protein>
    <submittedName>
        <fullName evidence="1">Uncharacterized protein</fullName>
    </submittedName>
</protein>